<dbReference type="PANTHER" id="PTHR30307">
    <property type="entry name" value="S-ADENOSYLMETHIONINE:TRNA RIBOSYLTRANSFERASE-ISOMERASE"/>
    <property type="match status" value="1"/>
</dbReference>
<dbReference type="HAMAP" id="MF_00113">
    <property type="entry name" value="QueA"/>
    <property type="match status" value="1"/>
</dbReference>
<name>A0AAT9GI23_9BACT</name>
<comment type="pathway">
    <text evidence="5">tRNA modification; tRNA-queuosine biosynthesis.</text>
</comment>
<keyword evidence="1 5" id="KW-0963">Cytoplasm</keyword>
<evidence type="ECO:0000256" key="1">
    <source>
        <dbReference type="ARBA" id="ARBA00022490"/>
    </source>
</evidence>
<evidence type="ECO:0000256" key="2">
    <source>
        <dbReference type="ARBA" id="ARBA00022679"/>
    </source>
</evidence>
<dbReference type="RefSeq" id="WP_353550609.1">
    <property type="nucleotide sequence ID" value="NZ_AP029612.1"/>
</dbReference>
<proteinExistence type="inferred from homology"/>
<dbReference type="Gene3D" id="2.40.10.240">
    <property type="entry name" value="QueA-like"/>
    <property type="match status" value="1"/>
</dbReference>
<dbReference type="EMBL" id="AP029612">
    <property type="protein sequence ID" value="BFG70326.1"/>
    <property type="molecule type" value="Genomic_DNA"/>
</dbReference>
<comment type="similarity">
    <text evidence="5">Belongs to the QueA family.</text>
</comment>
<evidence type="ECO:0000313" key="6">
    <source>
        <dbReference type="EMBL" id="BFG70326.1"/>
    </source>
</evidence>
<dbReference type="GO" id="GO:0008616">
    <property type="term" value="P:tRNA queuosine(34) biosynthetic process"/>
    <property type="evidence" value="ECO:0007669"/>
    <property type="project" value="UniProtKB-UniRule"/>
</dbReference>
<accession>A0AAT9GI23</accession>
<evidence type="ECO:0000256" key="5">
    <source>
        <dbReference type="HAMAP-Rule" id="MF_00113"/>
    </source>
</evidence>
<dbReference type="Pfam" id="PF02547">
    <property type="entry name" value="Queuosine_synth"/>
    <property type="match status" value="1"/>
</dbReference>
<sequence length="409" mass="46703">MHPKDLSIQDFSYDLPDERIARYPVAERDLSKLLIYKDANITTDVYRSLPDILPADTLLIFNNTKVVEARLYFHKPTGGAIEIFCLEPDDRYADVTSAMMQKQQVYWKCLIGGAKKWKEGPLSLSFTWNDQAVKVSAEKIGMVQDAFIILFHWDEADLSFADILHHAGNLPLPPYMDRDAEDADKERYQTVYAKHDGSVAAPTAGLHFTESLLTELAKKNIHTEFVTLHVGAGTFKPVKAAVMQDHEMHAEYIDVSVESIQKIRQSLPYNIITVGTTSLRTVESLYWLGKKIIDHPTIDMNDLYVDQWDAYNNKEVLPSADMALQALENYLLEKKLHRLVTKTRIIIAPGYSFQIMKALITNFHQPQSTLLLLVAAITGDDWRTIYQYALDHDFRFLSYGDGSLLWNRN</sequence>
<keyword evidence="3 5" id="KW-0949">S-adenosyl-L-methionine</keyword>
<comment type="subcellular location">
    <subcellularLocation>
        <location evidence="5">Cytoplasm</location>
    </subcellularLocation>
</comment>
<keyword evidence="4 5" id="KW-0671">Queuosine biosynthesis</keyword>
<comment type="function">
    <text evidence="5">Transfers and isomerizes the ribose moiety from AdoMet to the 7-aminomethyl group of 7-deazaguanine (preQ1-tRNA) to give epoxyqueuosine (oQ-tRNA).</text>
</comment>
<dbReference type="Gene3D" id="3.40.1780.10">
    <property type="entry name" value="QueA-like"/>
    <property type="match status" value="1"/>
</dbReference>
<dbReference type="GO" id="GO:0005737">
    <property type="term" value="C:cytoplasm"/>
    <property type="evidence" value="ECO:0007669"/>
    <property type="project" value="UniProtKB-SubCell"/>
</dbReference>
<protein>
    <recommendedName>
        <fullName evidence="5">S-adenosylmethionine:tRNA ribosyltransferase-isomerase</fullName>
        <ecNumber evidence="5">2.4.99.17</ecNumber>
    </recommendedName>
    <alternativeName>
        <fullName evidence="5">Queuosine biosynthesis protein QueA</fullName>
    </alternativeName>
</protein>
<dbReference type="SUPFAM" id="SSF111337">
    <property type="entry name" value="QueA-like"/>
    <property type="match status" value="1"/>
</dbReference>
<gene>
    <name evidence="5" type="primary">queA</name>
    <name evidence="6" type="ORF">KACHI17_12070</name>
</gene>
<reference evidence="6" key="1">
    <citation type="submission" date="2024-02" db="EMBL/GenBank/DDBJ databases">
        <title>Sediminibacterium planktonica sp. nov. and Sediminibacterium longus sp. nov., isolated from surface lake and river water.</title>
        <authorList>
            <person name="Watanabe K."/>
            <person name="Takemine S."/>
            <person name="Ishii Y."/>
            <person name="Ogata Y."/>
            <person name="Shindo C."/>
            <person name="Suda W."/>
        </authorList>
    </citation>
    <scope>NUCLEOTIDE SEQUENCE</scope>
    <source>
        <strain evidence="6">KACHI17</strain>
    </source>
</reference>
<comment type="subunit">
    <text evidence="5">Monomer.</text>
</comment>
<dbReference type="InterPro" id="IPR042118">
    <property type="entry name" value="QueA_dom1"/>
</dbReference>
<evidence type="ECO:0000256" key="3">
    <source>
        <dbReference type="ARBA" id="ARBA00022691"/>
    </source>
</evidence>
<comment type="catalytic activity">
    <reaction evidence="5">
        <text>7-aminomethyl-7-carbaguanosine(34) in tRNA + S-adenosyl-L-methionine = epoxyqueuosine(34) in tRNA + adenine + L-methionine + 2 H(+)</text>
        <dbReference type="Rhea" id="RHEA:32155"/>
        <dbReference type="Rhea" id="RHEA-COMP:10342"/>
        <dbReference type="Rhea" id="RHEA-COMP:18582"/>
        <dbReference type="ChEBI" id="CHEBI:15378"/>
        <dbReference type="ChEBI" id="CHEBI:16708"/>
        <dbReference type="ChEBI" id="CHEBI:57844"/>
        <dbReference type="ChEBI" id="CHEBI:59789"/>
        <dbReference type="ChEBI" id="CHEBI:82833"/>
        <dbReference type="ChEBI" id="CHEBI:194443"/>
        <dbReference type="EC" id="2.4.99.17"/>
    </reaction>
</comment>
<organism evidence="6">
    <name type="scientific">Sediminibacterium sp. KACHI17</name>
    <dbReference type="NCBI Taxonomy" id="1751071"/>
    <lineage>
        <taxon>Bacteria</taxon>
        <taxon>Pseudomonadati</taxon>
        <taxon>Bacteroidota</taxon>
        <taxon>Chitinophagia</taxon>
        <taxon>Chitinophagales</taxon>
        <taxon>Chitinophagaceae</taxon>
        <taxon>Sediminibacterium</taxon>
    </lineage>
</organism>
<evidence type="ECO:0000256" key="4">
    <source>
        <dbReference type="ARBA" id="ARBA00022785"/>
    </source>
</evidence>
<dbReference type="AlphaFoldDB" id="A0AAT9GI23"/>
<keyword evidence="2 5" id="KW-0808">Transferase</keyword>
<dbReference type="InterPro" id="IPR042119">
    <property type="entry name" value="QueA_dom2"/>
</dbReference>
<dbReference type="EC" id="2.4.99.17" evidence="5"/>
<dbReference type="InterPro" id="IPR036100">
    <property type="entry name" value="QueA_sf"/>
</dbReference>
<dbReference type="GO" id="GO:0051075">
    <property type="term" value="F:S-adenosylmethionine:tRNA ribosyltransferase-isomerase activity"/>
    <property type="evidence" value="ECO:0007669"/>
    <property type="project" value="UniProtKB-EC"/>
</dbReference>
<dbReference type="InterPro" id="IPR003699">
    <property type="entry name" value="QueA"/>
</dbReference>
<dbReference type="PANTHER" id="PTHR30307:SF0">
    <property type="entry name" value="S-ADENOSYLMETHIONINE:TRNA RIBOSYLTRANSFERASE-ISOMERASE"/>
    <property type="match status" value="1"/>
</dbReference>